<dbReference type="HOGENOM" id="CLU_097035_0_0_1"/>
<dbReference type="Gramene" id="OB10G23690.1">
    <property type="protein sequence ID" value="OB10G23690.1"/>
    <property type="gene ID" value="OB10G23690"/>
</dbReference>
<dbReference type="eggNOG" id="ENOG502R71G">
    <property type="taxonomic scope" value="Eukaryota"/>
</dbReference>
<dbReference type="Proteomes" id="UP000006038">
    <property type="component" value="Chromosome 10"/>
</dbReference>
<keyword evidence="3" id="KW-1185">Reference proteome</keyword>
<evidence type="ECO:0000313" key="2">
    <source>
        <dbReference type="EnsemblPlants" id="OB10G23690.1"/>
    </source>
</evidence>
<evidence type="ECO:0000256" key="1">
    <source>
        <dbReference type="SAM" id="MobiDB-lite"/>
    </source>
</evidence>
<feature type="compositionally biased region" description="Basic and acidic residues" evidence="1">
    <location>
        <begin position="65"/>
        <end position="77"/>
    </location>
</feature>
<name>J3N4C1_ORYBR</name>
<dbReference type="EnsemblPlants" id="OB10G23690.1">
    <property type="protein sequence ID" value="OB10G23690.1"/>
    <property type="gene ID" value="OB10G23690"/>
</dbReference>
<feature type="region of interest" description="Disordered" evidence="1">
    <location>
        <begin position="41"/>
        <end position="79"/>
    </location>
</feature>
<protein>
    <submittedName>
        <fullName evidence="2">Uncharacterized protein</fullName>
    </submittedName>
</protein>
<organism evidence="2">
    <name type="scientific">Oryza brachyantha</name>
    <name type="common">malo sina</name>
    <dbReference type="NCBI Taxonomy" id="4533"/>
    <lineage>
        <taxon>Eukaryota</taxon>
        <taxon>Viridiplantae</taxon>
        <taxon>Streptophyta</taxon>
        <taxon>Embryophyta</taxon>
        <taxon>Tracheophyta</taxon>
        <taxon>Spermatophyta</taxon>
        <taxon>Magnoliopsida</taxon>
        <taxon>Liliopsida</taxon>
        <taxon>Poales</taxon>
        <taxon>Poaceae</taxon>
        <taxon>BOP clade</taxon>
        <taxon>Oryzoideae</taxon>
        <taxon>Oryzeae</taxon>
        <taxon>Oryzinae</taxon>
        <taxon>Oryza</taxon>
    </lineage>
</organism>
<accession>J3N4C1</accession>
<dbReference type="AlphaFoldDB" id="J3N4C1"/>
<reference evidence="2" key="2">
    <citation type="submission" date="2013-04" db="UniProtKB">
        <authorList>
            <consortium name="EnsemblPlants"/>
        </authorList>
    </citation>
    <scope>IDENTIFICATION</scope>
</reference>
<proteinExistence type="predicted"/>
<sequence>MSVYVSASLCFGGAPGEQGLPELENLVGVIRHDALGRLGGAETLLPRGQRRRPRRIDQPAPDQLVDPREPPEVAAEHDVDEPDAVAAKERLPLGALLEGLLQRLQRRDGLSHRLRPLLLRLAPEHDPQPRRADLVVDIGRPEPRHGALVGVGRQHGRASVDAGPDLVDVLHDHLRLVHRPAAVEEDGDALVHRVGAEEERALVAQVLLHVLVRQRLEVEDDAHPDHVRARPHAQQLQLAASRHCQVDLTSP</sequence>
<reference evidence="2" key="1">
    <citation type="journal article" date="2013" name="Nat. Commun.">
        <title>Whole-genome sequencing of Oryza brachyantha reveals mechanisms underlying Oryza genome evolution.</title>
        <authorList>
            <person name="Chen J."/>
            <person name="Huang Q."/>
            <person name="Gao D."/>
            <person name="Wang J."/>
            <person name="Lang Y."/>
            <person name="Liu T."/>
            <person name="Li B."/>
            <person name="Bai Z."/>
            <person name="Luis Goicoechea J."/>
            <person name="Liang C."/>
            <person name="Chen C."/>
            <person name="Zhang W."/>
            <person name="Sun S."/>
            <person name="Liao Y."/>
            <person name="Zhang X."/>
            <person name="Yang L."/>
            <person name="Song C."/>
            <person name="Wang M."/>
            <person name="Shi J."/>
            <person name="Liu G."/>
            <person name="Liu J."/>
            <person name="Zhou H."/>
            <person name="Zhou W."/>
            <person name="Yu Q."/>
            <person name="An N."/>
            <person name="Chen Y."/>
            <person name="Cai Q."/>
            <person name="Wang B."/>
            <person name="Liu B."/>
            <person name="Min J."/>
            <person name="Huang Y."/>
            <person name="Wu H."/>
            <person name="Li Z."/>
            <person name="Zhang Y."/>
            <person name="Yin Y."/>
            <person name="Song W."/>
            <person name="Jiang J."/>
            <person name="Jackson S.A."/>
            <person name="Wing R.A."/>
            <person name="Wang J."/>
            <person name="Chen M."/>
        </authorList>
    </citation>
    <scope>NUCLEOTIDE SEQUENCE [LARGE SCALE GENOMIC DNA]</scope>
    <source>
        <strain evidence="2">cv. IRGC 101232</strain>
    </source>
</reference>
<evidence type="ECO:0000313" key="3">
    <source>
        <dbReference type="Proteomes" id="UP000006038"/>
    </source>
</evidence>